<sequence>MSEREEKIEKHILPEPSLHKLLQRLVLALDRGHINGVIWAVSKKARKTPNLDHPISRANGKVYKLGHVLDGSMPDLLAPEFAPQRTILDHSHTRLYLTHGVLGFLLDELANGMRLEEAGCGLRLDKNSFMAGEIVERACRLVSGDDEAVARTVERLRRIATESTRRKGLAANLIEEAL</sequence>
<organism evidence="1 2">
    <name type="scientific">Stachybotrys chlorohalonatus (strain IBT 40285)</name>
    <dbReference type="NCBI Taxonomy" id="1283841"/>
    <lineage>
        <taxon>Eukaryota</taxon>
        <taxon>Fungi</taxon>
        <taxon>Dikarya</taxon>
        <taxon>Ascomycota</taxon>
        <taxon>Pezizomycotina</taxon>
        <taxon>Sordariomycetes</taxon>
        <taxon>Hypocreomycetidae</taxon>
        <taxon>Hypocreales</taxon>
        <taxon>Stachybotryaceae</taxon>
        <taxon>Stachybotrys</taxon>
    </lineage>
</organism>
<keyword evidence="2" id="KW-1185">Reference proteome</keyword>
<dbReference type="Gene3D" id="3.40.50.2000">
    <property type="entry name" value="Glycogen Phosphorylase B"/>
    <property type="match status" value="1"/>
</dbReference>
<dbReference type="HOGENOM" id="CLU_1511569_0_0_1"/>
<dbReference type="SUPFAM" id="SSF53756">
    <property type="entry name" value="UDP-Glycosyltransferase/glycogen phosphorylase"/>
    <property type="match status" value="1"/>
</dbReference>
<dbReference type="EMBL" id="KL660090">
    <property type="protein sequence ID" value="KFA67847.1"/>
    <property type="molecule type" value="Genomic_DNA"/>
</dbReference>
<protein>
    <submittedName>
        <fullName evidence="1">Uncharacterized protein</fullName>
    </submittedName>
</protein>
<reference evidence="1 2" key="1">
    <citation type="journal article" date="2014" name="BMC Genomics">
        <title>Comparative genome sequencing reveals chemotype-specific gene clusters in the toxigenic black mold Stachybotrys.</title>
        <authorList>
            <person name="Semeiks J."/>
            <person name="Borek D."/>
            <person name="Otwinowski Z."/>
            <person name="Grishin N.V."/>
        </authorList>
    </citation>
    <scope>NUCLEOTIDE SEQUENCE [LARGE SCALE GENOMIC DNA]</scope>
    <source>
        <strain evidence="1 2">IBT 40285</strain>
    </source>
</reference>
<accession>A0A084QV62</accession>
<proteinExistence type="predicted"/>
<gene>
    <name evidence="1" type="ORF">S40285_09034</name>
</gene>
<dbReference type="STRING" id="1283841.A0A084QV62"/>
<name>A0A084QV62_STAC4</name>
<evidence type="ECO:0000313" key="1">
    <source>
        <dbReference type="EMBL" id="KFA67847.1"/>
    </source>
</evidence>
<dbReference type="OrthoDB" id="5835829at2759"/>
<dbReference type="Proteomes" id="UP000028524">
    <property type="component" value="Unassembled WGS sequence"/>
</dbReference>
<dbReference type="InParanoid" id="A0A084QV62"/>
<dbReference type="AlphaFoldDB" id="A0A084QV62"/>
<evidence type="ECO:0000313" key="2">
    <source>
        <dbReference type="Proteomes" id="UP000028524"/>
    </source>
</evidence>